<keyword evidence="1" id="KW-0472">Membrane</keyword>
<proteinExistence type="predicted"/>
<feature type="transmembrane region" description="Helical" evidence="1">
    <location>
        <begin position="88"/>
        <end position="108"/>
    </location>
</feature>
<keyword evidence="1" id="KW-0812">Transmembrane</keyword>
<feature type="transmembrane region" description="Helical" evidence="1">
    <location>
        <begin position="6"/>
        <end position="23"/>
    </location>
</feature>
<sequence>MINLFFANIIYYFHILIILFIIITPFIDNVLLLILHIVFCLCLFLHWYLNSDECILTLIECKLRNIKKINSFIYEFISPMYNINKTKFYNLIWIITLIMFLFSIYNLYNSKSLHRAIIYYNNLPEINKKNFEEILNIMQNKK</sequence>
<protein>
    <submittedName>
        <fullName evidence="2">Uncharacterized protein</fullName>
    </submittedName>
</protein>
<name>A0A6C0EEI2_9ZZZZ</name>
<evidence type="ECO:0000313" key="2">
    <source>
        <dbReference type="EMBL" id="QHT26870.1"/>
    </source>
</evidence>
<accession>A0A6C0EEI2</accession>
<organism evidence="2">
    <name type="scientific">viral metagenome</name>
    <dbReference type="NCBI Taxonomy" id="1070528"/>
    <lineage>
        <taxon>unclassified sequences</taxon>
        <taxon>metagenomes</taxon>
        <taxon>organismal metagenomes</taxon>
    </lineage>
</organism>
<reference evidence="2" key="1">
    <citation type="journal article" date="2020" name="Nature">
        <title>Giant virus diversity and host interactions through global metagenomics.</title>
        <authorList>
            <person name="Schulz F."/>
            <person name="Roux S."/>
            <person name="Paez-Espino D."/>
            <person name="Jungbluth S."/>
            <person name="Walsh D.A."/>
            <person name="Denef V.J."/>
            <person name="McMahon K.D."/>
            <person name="Konstantinidis K.T."/>
            <person name="Eloe-Fadrosh E.A."/>
            <person name="Kyrpides N.C."/>
            <person name="Woyke T."/>
        </authorList>
    </citation>
    <scope>NUCLEOTIDE SEQUENCE</scope>
    <source>
        <strain evidence="2">GVMAG-M-3300023179-2</strain>
    </source>
</reference>
<feature type="transmembrane region" description="Helical" evidence="1">
    <location>
        <begin position="30"/>
        <end position="49"/>
    </location>
</feature>
<dbReference type="EMBL" id="MN739803">
    <property type="protein sequence ID" value="QHT26870.1"/>
    <property type="molecule type" value="Genomic_DNA"/>
</dbReference>
<keyword evidence="1" id="KW-1133">Transmembrane helix</keyword>
<evidence type="ECO:0000256" key="1">
    <source>
        <dbReference type="SAM" id="Phobius"/>
    </source>
</evidence>
<dbReference type="AlphaFoldDB" id="A0A6C0EEI2"/>